<name>A0ABR7Z0N2_9PSED</name>
<evidence type="ECO:0000313" key="1">
    <source>
        <dbReference type="EMBL" id="MBD1599044.1"/>
    </source>
</evidence>
<gene>
    <name evidence="1" type="ORF">HAQ05_10030</name>
</gene>
<dbReference type="RefSeq" id="WP_190419972.1">
    <property type="nucleotide sequence ID" value="NZ_JAAOCA010000010.1"/>
</dbReference>
<protein>
    <recommendedName>
        <fullName evidence="3">Lipoprotein</fullName>
    </recommendedName>
</protein>
<dbReference type="EMBL" id="JAAOCA010000010">
    <property type="protein sequence ID" value="MBD1599044.1"/>
    <property type="molecule type" value="Genomic_DNA"/>
</dbReference>
<accession>A0ABR7Z0N2</accession>
<evidence type="ECO:0000313" key="2">
    <source>
        <dbReference type="Proteomes" id="UP000805841"/>
    </source>
</evidence>
<dbReference type="Proteomes" id="UP000805841">
    <property type="component" value="Unassembled WGS sequence"/>
</dbReference>
<sequence>MRLLTFMAFGLARCGVAPAESIESHGYTQLGSLQYPQSLTLFADTSKAIARCAMLLSTFKGYVDGYRLAYRDRFAFATYPPYMQALNSWGQKTSGHNR</sequence>
<evidence type="ECO:0008006" key="3">
    <source>
        <dbReference type="Google" id="ProtNLM"/>
    </source>
</evidence>
<reference evidence="1 2" key="1">
    <citation type="journal article" date="2020" name="Insects">
        <title>Bacteria Belonging to Pseudomonas typographi sp. nov. from the Bark Beetle Ips typographus Have Genomic Potential to Aid in the Host Ecology.</title>
        <authorList>
            <person name="Peral-Aranega E."/>
            <person name="Saati-Santamaria Z."/>
            <person name="Kolarik M."/>
            <person name="Rivas R."/>
            <person name="Garcia-Fraile P."/>
        </authorList>
    </citation>
    <scope>NUCLEOTIDE SEQUENCE [LARGE SCALE GENOMIC DNA]</scope>
    <source>
        <strain evidence="1 2">CA3A</strain>
    </source>
</reference>
<comment type="caution">
    <text evidence="1">The sequence shown here is derived from an EMBL/GenBank/DDBJ whole genome shotgun (WGS) entry which is preliminary data.</text>
</comment>
<proteinExistence type="predicted"/>
<organism evidence="1 2">
    <name type="scientific">Pseudomonas typographi</name>
    <dbReference type="NCBI Taxonomy" id="2715964"/>
    <lineage>
        <taxon>Bacteria</taxon>
        <taxon>Pseudomonadati</taxon>
        <taxon>Pseudomonadota</taxon>
        <taxon>Gammaproteobacteria</taxon>
        <taxon>Pseudomonadales</taxon>
        <taxon>Pseudomonadaceae</taxon>
        <taxon>Pseudomonas</taxon>
    </lineage>
</organism>
<keyword evidence="2" id="KW-1185">Reference proteome</keyword>